<dbReference type="SUPFAM" id="SSF53822">
    <property type="entry name" value="Periplasmic binding protein-like I"/>
    <property type="match status" value="1"/>
</dbReference>
<accession>A0ABV3ZFY8</accession>
<evidence type="ECO:0000313" key="4">
    <source>
        <dbReference type="EMBL" id="MEX6688791.1"/>
    </source>
</evidence>
<proteinExistence type="inferred from homology"/>
<feature type="domain" description="Leucine-binding protein" evidence="3">
    <location>
        <begin position="47"/>
        <end position="252"/>
    </location>
</feature>
<comment type="caution">
    <text evidence="4">The sequence shown here is derived from an EMBL/GenBank/DDBJ whole genome shotgun (WGS) entry which is preliminary data.</text>
</comment>
<dbReference type="Proteomes" id="UP001560573">
    <property type="component" value="Unassembled WGS sequence"/>
</dbReference>
<evidence type="ECO:0000256" key="1">
    <source>
        <dbReference type="ARBA" id="ARBA00010062"/>
    </source>
</evidence>
<organism evidence="4 5">
    <name type="scientific">Danxiaibacter flavus</name>
    <dbReference type="NCBI Taxonomy" id="3049108"/>
    <lineage>
        <taxon>Bacteria</taxon>
        <taxon>Pseudomonadati</taxon>
        <taxon>Bacteroidota</taxon>
        <taxon>Chitinophagia</taxon>
        <taxon>Chitinophagales</taxon>
        <taxon>Chitinophagaceae</taxon>
        <taxon>Danxiaibacter</taxon>
    </lineage>
</organism>
<evidence type="ECO:0000256" key="2">
    <source>
        <dbReference type="ARBA" id="ARBA00022729"/>
    </source>
</evidence>
<name>A0ABV3ZFY8_9BACT</name>
<dbReference type="InterPro" id="IPR028081">
    <property type="entry name" value="Leu-bd"/>
</dbReference>
<dbReference type="InterPro" id="IPR028082">
    <property type="entry name" value="Peripla_BP_I"/>
</dbReference>
<gene>
    <name evidence="4" type="ORF">QTN47_14890</name>
</gene>
<evidence type="ECO:0000259" key="3">
    <source>
        <dbReference type="Pfam" id="PF13458"/>
    </source>
</evidence>
<comment type="similarity">
    <text evidence="1">Belongs to the leucine-binding protein family.</text>
</comment>
<sequence>MESISVGVLLPSSTILPISKDFEKGLKDGLKLSPEINAEIVKEFIGQGSLKQTEEACNKFFNYHDVDIITGIVSSKVMEDLSESFKTRKKSIIINNLGGHIPNVKKINEYIFVNSMHLWQHAFTMGKWGVQTLGKKGMFVSSIYDAGYSFSQMFNMGMTAGDPESKWSFSVTPMPAAGELADISVLFPFIEKYEPDFIFATFCGKETTLFLNEFINRGWHHKIKVTGLPFLTAPFEPLQEHLTVYSTLPVTNKPEYLAEKAFYDLGYTTGVNIAKAALASDGTDLQKQLENLHNMFSVANNSSGDELTIVKYDLPANGSKPAPSIVTSFDTFDKKNQAMQTLHGDMNFGWANPYLCI</sequence>
<dbReference type="Gene3D" id="3.40.50.2300">
    <property type="match status" value="2"/>
</dbReference>
<dbReference type="Pfam" id="PF13458">
    <property type="entry name" value="Peripla_BP_6"/>
    <property type="match status" value="1"/>
</dbReference>
<keyword evidence="2" id="KW-0732">Signal</keyword>
<dbReference type="EMBL" id="JAULBC010000004">
    <property type="protein sequence ID" value="MEX6688791.1"/>
    <property type="molecule type" value="Genomic_DNA"/>
</dbReference>
<reference evidence="4 5" key="1">
    <citation type="submission" date="2023-07" db="EMBL/GenBank/DDBJ databases">
        <authorList>
            <person name="Lian W.-H."/>
        </authorList>
    </citation>
    <scope>NUCLEOTIDE SEQUENCE [LARGE SCALE GENOMIC DNA]</scope>
    <source>
        <strain evidence="4 5">SYSU DXS3180</strain>
    </source>
</reference>
<protein>
    <submittedName>
        <fullName evidence="4">ABC transporter substrate-binding protein</fullName>
    </submittedName>
</protein>
<keyword evidence="5" id="KW-1185">Reference proteome</keyword>
<evidence type="ECO:0000313" key="5">
    <source>
        <dbReference type="Proteomes" id="UP001560573"/>
    </source>
</evidence>
<dbReference type="RefSeq" id="WP_369330200.1">
    <property type="nucleotide sequence ID" value="NZ_JAULBC010000004.1"/>
</dbReference>